<evidence type="ECO:0000259" key="11">
    <source>
        <dbReference type="PROSITE" id="PS50262"/>
    </source>
</evidence>
<feature type="domain" description="G-protein coupled receptors family 1 profile" evidence="11">
    <location>
        <begin position="62"/>
        <end position="329"/>
    </location>
</feature>
<dbReference type="Pfam" id="PF00001">
    <property type="entry name" value="7tm_1"/>
    <property type="match status" value="1"/>
</dbReference>
<sequence length="395" mass="44599">MEAKNMTTTANNSVTTEFVLDSHKYAIIAKEFSYYVNTLNYNINKRIIMALYCLIFLLGSCLNLLLVYTIMRVRNPKSTSNRRMLLMHVCCDLALVWFGVPYTAYTVVYKSWQLGSVMCHVASFLIYFIVGLTNFLLVSICLNRSIAIARAGRWAGESDYDVNCRVTVLLTAAIVLAVVIALPSAIVSRVTNNIFKDPLFAALAPPICIETWSSRAKMAYDLTLIITIYFIPLIVICLSHHIVTQQLRRSHQMLSLMGHTISAKWRRRRQRLIRLCVLMTTLFVLSWFPNHLCNILTKIFDVRGDTAETLQDYALCLGISNTVSEPLLLITTCSAYQRFIRRLLVRWRLVKSAADTVEPMVSSSIGAPVLPTPVPQLTNGNKSDSQMAPPVQRET</sequence>
<dbReference type="SUPFAM" id="SSF81321">
    <property type="entry name" value="Family A G protein-coupled receptor-like"/>
    <property type="match status" value="1"/>
</dbReference>
<keyword evidence="2 8" id="KW-0812">Transmembrane</keyword>
<feature type="transmembrane region" description="Helical" evidence="10">
    <location>
        <begin position="47"/>
        <end position="71"/>
    </location>
</feature>
<evidence type="ECO:0000256" key="9">
    <source>
        <dbReference type="SAM" id="MobiDB-lite"/>
    </source>
</evidence>
<organism evidence="12 13">
    <name type="scientific">Taenia crassiceps</name>
    <dbReference type="NCBI Taxonomy" id="6207"/>
    <lineage>
        <taxon>Eukaryota</taxon>
        <taxon>Metazoa</taxon>
        <taxon>Spiralia</taxon>
        <taxon>Lophotrochozoa</taxon>
        <taxon>Platyhelminthes</taxon>
        <taxon>Cestoda</taxon>
        <taxon>Eucestoda</taxon>
        <taxon>Cyclophyllidea</taxon>
        <taxon>Taeniidae</taxon>
        <taxon>Taenia</taxon>
    </lineage>
</organism>
<evidence type="ECO:0000256" key="7">
    <source>
        <dbReference type="ARBA" id="ARBA00023224"/>
    </source>
</evidence>
<feature type="transmembrane region" description="Helical" evidence="10">
    <location>
        <begin position="222"/>
        <end position="243"/>
    </location>
</feature>
<keyword evidence="6 8" id="KW-0675">Receptor</keyword>
<proteinExistence type="inferred from homology"/>
<comment type="subcellular location">
    <subcellularLocation>
        <location evidence="1">Membrane</location>
        <topology evidence="1">Multi-pass membrane protein</topology>
    </subcellularLocation>
</comment>
<evidence type="ECO:0000256" key="8">
    <source>
        <dbReference type="RuleBase" id="RU000688"/>
    </source>
</evidence>
<dbReference type="InterPro" id="IPR000276">
    <property type="entry name" value="GPCR_Rhodpsn"/>
</dbReference>
<dbReference type="PROSITE" id="PS50262">
    <property type="entry name" value="G_PROTEIN_RECEP_F1_2"/>
    <property type="match status" value="1"/>
</dbReference>
<comment type="similarity">
    <text evidence="8">Belongs to the G-protein coupled receptor 1 family.</text>
</comment>
<feature type="compositionally biased region" description="Polar residues" evidence="9">
    <location>
        <begin position="375"/>
        <end position="386"/>
    </location>
</feature>
<feature type="transmembrane region" description="Helical" evidence="10">
    <location>
        <begin position="272"/>
        <end position="289"/>
    </location>
</feature>
<keyword evidence="13" id="KW-1185">Reference proteome</keyword>
<keyword evidence="7 8" id="KW-0807">Transducer</keyword>
<evidence type="ECO:0000256" key="6">
    <source>
        <dbReference type="ARBA" id="ARBA00023170"/>
    </source>
</evidence>
<dbReference type="EMBL" id="JAKROA010000004">
    <property type="protein sequence ID" value="KAL5108007.1"/>
    <property type="molecule type" value="Genomic_DNA"/>
</dbReference>
<dbReference type="PRINTS" id="PR00237">
    <property type="entry name" value="GPCRRHODOPSN"/>
</dbReference>
<dbReference type="PANTHER" id="PTHR45695">
    <property type="entry name" value="LEUCOKININ RECEPTOR-RELATED"/>
    <property type="match status" value="1"/>
</dbReference>
<feature type="transmembrane region" description="Helical" evidence="10">
    <location>
        <begin position="83"/>
        <end position="104"/>
    </location>
</feature>
<keyword evidence="4 8" id="KW-0297">G-protein coupled receptor</keyword>
<evidence type="ECO:0000313" key="13">
    <source>
        <dbReference type="Proteomes" id="UP001651158"/>
    </source>
</evidence>
<evidence type="ECO:0000256" key="4">
    <source>
        <dbReference type="ARBA" id="ARBA00023040"/>
    </source>
</evidence>
<comment type="caution">
    <text evidence="12">The sequence shown here is derived from an EMBL/GenBank/DDBJ whole genome shotgun (WGS) entry which is preliminary data.</text>
</comment>
<evidence type="ECO:0000256" key="2">
    <source>
        <dbReference type="ARBA" id="ARBA00022692"/>
    </source>
</evidence>
<dbReference type="Proteomes" id="UP001651158">
    <property type="component" value="Unassembled WGS sequence"/>
</dbReference>
<evidence type="ECO:0000313" key="12">
    <source>
        <dbReference type="EMBL" id="KAL5108007.1"/>
    </source>
</evidence>
<feature type="transmembrane region" description="Helical" evidence="10">
    <location>
        <begin position="162"/>
        <end position="186"/>
    </location>
</feature>
<evidence type="ECO:0000256" key="5">
    <source>
        <dbReference type="ARBA" id="ARBA00023136"/>
    </source>
</evidence>
<dbReference type="PANTHER" id="PTHR45695:SF9">
    <property type="entry name" value="LEUCOKININ RECEPTOR"/>
    <property type="match status" value="1"/>
</dbReference>
<dbReference type="CDD" id="cd00637">
    <property type="entry name" value="7tm_classA_rhodopsin-like"/>
    <property type="match status" value="1"/>
</dbReference>
<gene>
    <name evidence="12" type="ORF">TcWFU_007712</name>
</gene>
<evidence type="ECO:0000256" key="1">
    <source>
        <dbReference type="ARBA" id="ARBA00004141"/>
    </source>
</evidence>
<protein>
    <submittedName>
        <fullName evidence="12">Galanin receptor 2b</fullName>
    </submittedName>
</protein>
<accession>A0ABR4QEP4</accession>
<name>A0ABR4QEP4_9CEST</name>
<evidence type="ECO:0000256" key="3">
    <source>
        <dbReference type="ARBA" id="ARBA00022989"/>
    </source>
</evidence>
<feature type="region of interest" description="Disordered" evidence="9">
    <location>
        <begin position="372"/>
        <end position="395"/>
    </location>
</feature>
<evidence type="ECO:0000256" key="10">
    <source>
        <dbReference type="SAM" id="Phobius"/>
    </source>
</evidence>
<dbReference type="Gene3D" id="1.20.1070.10">
    <property type="entry name" value="Rhodopsin 7-helix transmembrane proteins"/>
    <property type="match status" value="1"/>
</dbReference>
<feature type="transmembrane region" description="Helical" evidence="10">
    <location>
        <begin position="124"/>
        <end position="142"/>
    </location>
</feature>
<keyword evidence="3 10" id="KW-1133">Transmembrane helix</keyword>
<dbReference type="PROSITE" id="PS00237">
    <property type="entry name" value="G_PROTEIN_RECEP_F1_1"/>
    <property type="match status" value="1"/>
</dbReference>
<reference evidence="12 13" key="1">
    <citation type="journal article" date="2022" name="Front. Cell. Infect. Microbiol.">
        <title>The Genomes of Two Strains of Taenia crassiceps the Animal Model for the Study of Human Cysticercosis.</title>
        <authorList>
            <person name="Bobes R.J."/>
            <person name="Estrada K."/>
            <person name="Rios-Valencia D.G."/>
            <person name="Calderon-Gallegos A."/>
            <person name="de la Torre P."/>
            <person name="Carrero J.C."/>
            <person name="Sanchez-Flores A."/>
            <person name="Laclette J.P."/>
        </authorList>
    </citation>
    <scope>NUCLEOTIDE SEQUENCE [LARGE SCALE GENOMIC DNA]</scope>
    <source>
        <strain evidence="12">WFUcys</strain>
    </source>
</reference>
<dbReference type="InterPro" id="IPR017452">
    <property type="entry name" value="GPCR_Rhodpsn_7TM"/>
</dbReference>
<keyword evidence="5 10" id="KW-0472">Membrane</keyword>